<protein>
    <recommendedName>
        <fullName evidence="3">Abasic site processing protein</fullName>
    </recommendedName>
</protein>
<dbReference type="EMBL" id="KX443401">
    <property type="protein sequence ID" value="ARX60148.1"/>
    <property type="molecule type" value="Genomic_DNA"/>
</dbReference>
<evidence type="ECO:0000256" key="1">
    <source>
        <dbReference type="SAM" id="MobiDB-lite"/>
    </source>
</evidence>
<reference evidence="2" key="1">
    <citation type="journal article" date="2017" name="Genome Biol. Evol.">
        <title>Comparative Genomics of Rhodococcus equi Virulence Plasmids Indicates Host-Driven Evolution of the vap Pathogenicity Island.</title>
        <authorList>
            <person name="MacArthur I."/>
            <person name="Anastasi E."/>
            <person name="Alvarez S."/>
            <person name="Scortti M."/>
            <person name="Vazquez-Boland J.A."/>
        </authorList>
    </citation>
    <scope>NUCLEOTIDE SEQUENCE</scope>
    <source>
        <strain evidence="2">PAM1572</strain>
        <plasmid evidence="2">pVAPN1572</plasmid>
    </source>
</reference>
<keyword evidence="2" id="KW-0614">Plasmid</keyword>
<feature type="compositionally biased region" description="Basic and acidic residues" evidence="1">
    <location>
        <begin position="76"/>
        <end position="94"/>
    </location>
</feature>
<proteinExistence type="predicted"/>
<dbReference type="GO" id="GO:0106300">
    <property type="term" value="P:protein-DNA covalent cross-linking repair"/>
    <property type="evidence" value="ECO:0007669"/>
    <property type="project" value="InterPro"/>
</dbReference>
<evidence type="ECO:0000313" key="2">
    <source>
        <dbReference type="EMBL" id="ARX60148.1"/>
    </source>
</evidence>
<sequence>MCGRYASTTTDRELRSLFDVVESVGPALDPSYNVAPTQDVRVILERAPREDPGGGAGPPAPVVGSVGPGAGVVEGPEDRFADDQRAIGDSDREAQLPGGRRAAATTSGRSRRTDRRTVDRLNSVHAENDYHVPQGDAVATAHVTVTVATTPPAKNPRVPPATATVRSRPTSWRRSRTRPAGLVRLAQEIGGPGGCVLARAVVRWGSRRCGRGFRWPGCRPGSSPACRSRRRSRCCPGPVGGAAGSGPSPR</sequence>
<name>A0A1Z1UXD9_RHOHA</name>
<feature type="region of interest" description="Disordered" evidence="1">
    <location>
        <begin position="48"/>
        <end position="118"/>
    </location>
</feature>
<feature type="region of interest" description="Disordered" evidence="1">
    <location>
        <begin position="150"/>
        <end position="177"/>
    </location>
</feature>
<dbReference type="AlphaFoldDB" id="A0A1Z1UXD9"/>
<feature type="compositionally biased region" description="Low complexity" evidence="1">
    <location>
        <begin position="98"/>
        <end position="108"/>
    </location>
</feature>
<organism evidence="2">
    <name type="scientific">Rhodococcus hoagii</name>
    <name type="common">Corynebacterium equii</name>
    <dbReference type="NCBI Taxonomy" id="43767"/>
    <lineage>
        <taxon>Bacteria</taxon>
        <taxon>Bacillati</taxon>
        <taxon>Actinomycetota</taxon>
        <taxon>Actinomycetes</taxon>
        <taxon>Mycobacteriales</taxon>
        <taxon>Nocardiaceae</taxon>
        <taxon>Prescottella</taxon>
    </lineage>
</organism>
<accession>A0A1Z1UXD9</accession>
<geneLocation type="plasmid" evidence="2">
    <name>pVAPN1572</name>
</geneLocation>
<dbReference type="GO" id="GO:0003697">
    <property type="term" value="F:single-stranded DNA binding"/>
    <property type="evidence" value="ECO:0007669"/>
    <property type="project" value="InterPro"/>
</dbReference>
<dbReference type="InterPro" id="IPR036590">
    <property type="entry name" value="SRAP-like"/>
</dbReference>
<dbReference type="InterPro" id="IPR003738">
    <property type="entry name" value="SRAP"/>
</dbReference>
<evidence type="ECO:0008006" key="3">
    <source>
        <dbReference type="Google" id="ProtNLM"/>
    </source>
</evidence>
<dbReference type="Pfam" id="PF02586">
    <property type="entry name" value="SRAP"/>
    <property type="match status" value="1"/>
</dbReference>
<feature type="region of interest" description="Disordered" evidence="1">
    <location>
        <begin position="219"/>
        <end position="250"/>
    </location>
</feature>
<dbReference type="SUPFAM" id="SSF143081">
    <property type="entry name" value="BB1717-like"/>
    <property type="match status" value="1"/>
</dbReference>